<evidence type="ECO:0000256" key="1">
    <source>
        <dbReference type="ARBA" id="ARBA00004141"/>
    </source>
</evidence>
<evidence type="ECO:0000256" key="4">
    <source>
        <dbReference type="ARBA" id="ARBA00022989"/>
    </source>
</evidence>
<keyword evidence="5 6" id="KW-0472">Membrane</keyword>
<organism evidence="8">
    <name type="scientific">marine sediment metagenome</name>
    <dbReference type="NCBI Taxonomy" id="412755"/>
    <lineage>
        <taxon>unclassified sequences</taxon>
        <taxon>metagenomes</taxon>
        <taxon>ecological metagenomes</taxon>
    </lineage>
</organism>
<proteinExistence type="predicted"/>
<dbReference type="AlphaFoldDB" id="X1SS01"/>
<dbReference type="InterPro" id="IPR051475">
    <property type="entry name" value="Diverse_Ion_Transporter"/>
</dbReference>
<dbReference type="GO" id="GO:0055085">
    <property type="term" value="P:transmembrane transport"/>
    <property type="evidence" value="ECO:0007669"/>
    <property type="project" value="InterPro"/>
</dbReference>
<keyword evidence="2" id="KW-0813">Transport</keyword>
<dbReference type="InterPro" id="IPR004680">
    <property type="entry name" value="Cit_transptr-like_dom"/>
</dbReference>
<keyword evidence="3 6" id="KW-0812">Transmembrane</keyword>
<evidence type="ECO:0000256" key="5">
    <source>
        <dbReference type="ARBA" id="ARBA00023136"/>
    </source>
</evidence>
<evidence type="ECO:0000256" key="3">
    <source>
        <dbReference type="ARBA" id="ARBA00022692"/>
    </source>
</evidence>
<reference evidence="8" key="1">
    <citation type="journal article" date="2014" name="Front. Microbiol.">
        <title>High frequency of phylogenetically diverse reductive dehalogenase-homologous genes in deep subseafloor sedimentary metagenomes.</title>
        <authorList>
            <person name="Kawai M."/>
            <person name="Futagami T."/>
            <person name="Toyoda A."/>
            <person name="Takaki Y."/>
            <person name="Nishi S."/>
            <person name="Hori S."/>
            <person name="Arai W."/>
            <person name="Tsubouchi T."/>
            <person name="Morono Y."/>
            <person name="Uchiyama I."/>
            <person name="Ito T."/>
            <person name="Fujiyama A."/>
            <person name="Inagaki F."/>
            <person name="Takami H."/>
        </authorList>
    </citation>
    <scope>NUCLEOTIDE SEQUENCE</scope>
    <source>
        <strain evidence="8">Expedition CK06-06</strain>
    </source>
</reference>
<feature type="non-terminal residue" evidence="8">
    <location>
        <position position="1"/>
    </location>
</feature>
<name>X1SS01_9ZZZZ</name>
<keyword evidence="4 6" id="KW-1133">Transmembrane helix</keyword>
<gene>
    <name evidence="8" type="ORF">S12H4_14417</name>
</gene>
<feature type="domain" description="Citrate transporter-like" evidence="7">
    <location>
        <begin position="7"/>
        <end position="60"/>
    </location>
</feature>
<accession>X1SS01</accession>
<feature type="transmembrane region" description="Helical" evidence="6">
    <location>
        <begin position="7"/>
        <end position="26"/>
    </location>
</feature>
<dbReference type="GO" id="GO:0016020">
    <property type="term" value="C:membrane"/>
    <property type="evidence" value="ECO:0007669"/>
    <property type="project" value="UniProtKB-SubCell"/>
</dbReference>
<evidence type="ECO:0000313" key="8">
    <source>
        <dbReference type="EMBL" id="GAI81911.1"/>
    </source>
</evidence>
<feature type="transmembrane region" description="Helical" evidence="6">
    <location>
        <begin position="97"/>
        <end position="115"/>
    </location>
</feature>
<dbReference type="PANTHER" id="PTHR43568:SF1">
    <property type="entry name" value="P PROTEIN"/>
    <property type="match status" value="1"/>
</dbReference>
<dbReference type="EMBL" id="BARW01006876">
    <property type="protein sequence ID" value="GAI81911.1"/>
    <property type="molecule type" value="Genomic_DNA"/>
</dbReference>
<sequence>CEISGGSLFLVIPIILWVSAFASAIVDNIPFAATMVPVIKQLSQTAGFPLPTLAWTLALGTDIGGNATPIGASANVVGTAIAEREGYPISWGTFMKYALPGMIMVVGLCWLYLIIRYA</sequence>
<dbReference type="Pfam" id="PF03600">
    <property type="entry name" value="CitMHS"/>
    <property type="match status" value="1"/>
</dbReference>
<comment type="caution">
    <text evidence="8">The sequence shown here is derived from an EMBL/GenBank/DDBJ whole genome shotgun (WGS) entry which is preliminary data.</text>
</comment>
<evidence type="ECO:0000259" key="7">
    <source>
        <dbReference type="Pfam" id="PF03600"/>
    </source>
</evidence>
<evidence type="ECO:0000256" key="2">
    <source>
        <dbReference type="ARBA" id="ARBA00022448"/>
    </source>
</evidence>
<protein>
    <recommendedName>
        <fullName evidence="7">Citrate transporter-like domain-containing protein</fullName>
    </recommendedName>
</protein>
<evidence type="ECO:0000256" key="6">
    <source>
        <dbReference type="SAM" id="Phobius"/>
    </source>
</evidence>
<dbReference type="PANTHER" id="PTHR43568">
    <property type="entry name" value="P PROTEIN"/>
    <property type="match status" value="1"/>
</dbReference>
<comment type="subcellular location">
    <subcellularLocation>
        <location evidence="1">Membrane</location>
        <topology evidence="1">Multi-pass membrane protein</topology>
    </subcellularLocation>
</comment>